<dbReference type="Gene3D" id="3.40.50.720">
    <property type="entry name" value="NAD(P)-binding Rossmann-like Domain"/>
    <property type="match status" value="1"/>
</dbReference>
<proteinExistence type="predicted"/>
<dbReference type="PANTHER" id="PTHR13812:SF19">
    <property type="entry name" value="KETIMINE REDUCTASE MU-CRYSTALLIN"/>
    <property type="match status" value="1"/>
</dbReference>
<dbReference type="InterPro" id="IPR023401">
    <property type="entry name" value="ODC_N"/>
</dbReference>
<dbReference type="PANTHER" id="PTHR13812">
    <property type="entry name" value="KETIMINE REDUCTASE MU-CRYSTALLIN"/>
    <property type="match status" value="1"/>
</dbReference>
<dbReference type="InterPro" id="IPR003462">
    <property type="entry name" value="ODC_Mu_crystall"/>
</dbReference>
<gene>
    <name evidence="1" type="ORF">HYY65_14235</name>
</gene>
<evidence type="ECO:0008006" key="3">
    <source>
        <dbReference type="Google" id="ProtNLM"/>
    </source>
</evidence>
<dbReference type="SUPFAM" id="SSF51735">
    <property type="entry name" value="NAD(P)-binding Rossmann-fold domains"/>
    <property type="match status" value="1"/>
</dbReference>
<evidence type="ECO:0000313" key="1">
    <source>
        <dbReference type="EMBL" id="MBI3016184.1"/>
    </source>
</evidence>
<protein>
    <recommendedName>
        <fullName evidence="3">Ornithine cyclodeaminase family protein</fullName>
    </recommendedName>
</protein>
<accession>A0A932GS94</accession>
<dbReference type="EMBL" id="JACPSX010000271">
    <property type="protein sequence ID" value="MBI3016184.1"/>
    <property type="molecule type" value="Genomic_DNA"/>
</dbReference>
<dbReference type="AlphaFoldDB" id="A0A932GS94"/>
<dbReference type="Proteomes" id="UP000741360">
    <property type="component" value="Unassembled WGS sequence"/>
</dbReference>
<dbReference type="GO" id="GO:0005737">
    <property type="term" value="C:cytoplasm"/>
    <property type="evidence" value="ECO:0007669"/>
    <property type="project" value="TreeGrafter"/>
</dbReference>
<reference evidence="1" key="1">
    <citation type="submission" date="2020-07" db="EMBL/GenBank/DDBJ databases">
        <title>Huge and variable diversity of episymbiotic CPR bacteria and DPANN archaea in groundwater ecosystems.</title>
        <authorList>
            <person name="He C.Y."/>
            <person name="Keren R."/>
            <person name="Whittaker M."/>
            <person name="Farag I.F."/>
            <person name="Doudna J."/>
            <person name="Cate J.H.D."/>
            <person name="Banfield J.F."/>
        </authorList>
    </citation>
    <scope>NUCLEOTIDE SEQUENCE</scope>
    <source>
        <strain evidence="1">NC_groundwater_717_Ag_S-0.2um_59_8</strain>
    </source>
</reference>
<comment type="caution">
    <text evidence="1">The sequence shown here is derived from an EMBL/GenBank/DDBJ whole genome shotgun (WGS) entry which is preliminary data.</text>
</comment>
<name>A0A932GS94_UNCTE</name>
<dbReference type="Gene3D" id="3.30.1780.10">
    <property type="entry name" value="ornithine cyclodeaminase, domain 1"/>
    <property type="match status" value="1"/>
</dbReference>
<evidence type="ECO:0000313" key="2">
    <source>
        <dbReference type="Proteomes" id="UP000741360"/>
    </source>
</evidence>
<dbReference type="InterPro" id="IPR036291">
    <property type="entry name" value="NAD(P)-bd_dom_sf"/>
</dbReference>
<dbReference type="Pfam" id="PF02423">
    <property type="entry name" value="OCD_Mu_crystall"/>
    <property type="match status" value="1"/>
</dbReference>
<sequence>MYSPTREHRVAFCREMEPVLGVEMIPADSPQEAVKGAEVIVTVTNHGEPVFSSAWLETGVHINSIGRGELDTDTLAKANRIAAELREQILHDNPPWEPAATMVATGALNPDKIDSLAEIVAGAKPGRQGRDELTLFLSAGSGVWDVALGAWVLKRAKEKGLGKEIF</sequence>
<organism evidence="1 2">
    <name type="scientific">Tectimicrobiota bacterium</name>
    <dbReference type="NCBI Taxonomy" id="2528274"/>
    <lineage>
        <taxon>Bacteria</taxon>
        <taxon>Pseudomonadati</taxon>
        <taxon>Nitrospinota/Tectimicrobiota group</taxon>
        <taxon>Candidatus Tectimicrobiota</taxon>
    </lineage>
</organism>